<name>A0ABW4WJX3_9HYPH</name>
<keyword evidence="4" id="KW-1185">Reference proteome</keyword>
<dbReference type="Gene3D" id="3.40.50.1980">
    <property type="entry name" value="Nitrogenase molybdenum iron protein domain"/>
    <property type="match status" value="2"/>
</dbReference>
<dbReference type="PANTHER" id="PTHR30535">
    <property type="entry name" value="VITAMIN B12-BINDING PROTEIN"/>
    <property type="match status" value="1"/>
</dbReference>
<feature type="coiled-coil region" evidence="1">
    <location>
        <begin position="158"/>
        <end position="185"/>
    </location>
</feature>
<evidence type="ECO:0000259" key="2">
    <source>
        <dbReference type="PROSITE" id="PS50983"/>
    </source>
</evidence>
<dbReference type="InterPro" id="IPR050902">
    <property type="entry name" value="ABC_Transporter_SBP"/>
</dbReference>
<dbReference type="PROSITE" id="PS50983">
    <property type="entry name" value="FE_B12_PBP"/>
    <property type="match status" value="1"/>
</dbReference>
<evidence type="ECO:0000313" key="4">
    <source>
        <dbReference type="Proteomes" id="UP001597349"/>
    </source>
</evidence>
<protein>
    <submittedName>
        <fullName evidence="3">Hemin ABC transporter substrate-binding protein</fullName>
    </submittedName>
</protein>
<comment type="caution">
    <text evidence="3">The sequence shown here is derived from an EMBL/GenBank/DDBJ whole genome shotgun (WGS) entry which is preliminary data.</text>
</comment>
<sequence>MVSFPGLAPIVRLAPILRSAMGPAIGLSLAFFALQPGNATEGATVFADASKIAAIGGSITEIVYALGEEKHLVARDSTSRYPKAALDLPDVGYMRQLSPEGVLSVNPTGILALQGSGPKEAVDVLKKASIPFIEVPEHYSHEGILEKVRIVGKALGVDARAEALARELDAKLTAAEQQTASIKARKRILFVLSIQGGKILAAGSETAADGMVKLAGGINAVDGFSGYKQMSDEAVITARPDVILMMSNAGPPVSDDELFSNPAVASTPAGAARKPIRIDGGYLLGFGPRTADAIHDLAVALYGAQVAD</sequence>
<evidence type="ECO:0000256" key="1">
    <source>
        <dbReference type="SAM" id="Coils"/>
    </source>
</evidence>
<dbReference type="RefSeq" id="WP_379024354.1">
    <property type="nucleotide sequence ID" value="NZ_JBHUGY010000047.1"/>
</dbReference>
<dbReference type="EMBL" id="JBHUGY010000047">
    <property type="protein sequence ID" value="MFD2056856.1"/>
    <property type="molecule type" value="Genomic_DNA"/>
</dbReference>
<dbReference type="CDD" id="cd01149">
    <property type="entry name" value="HutB"/>
    <property type="match status" value="1"/>
</dbReference>
<gene>
    <name evidence="3" type="ORF">ACFSQT_28385</name>
</gene>
<dbReference type="Pfam" id="PF01497">
    <property type="entry name" value="Peripla_BP_2"/>
    <property type="match status" value="1"/>
</dbReference>
<feature type="domain" description="Fe/B12 periplasmic-binding" evidence="2">
    <location>
        <begin position="51"/>
        <end position="305"/>
    </location>
</feature>
<keyword evidence="1" id="KW-0175">Coiled coil</keyword>
<accession>A0ABW4WJX3</accession>
<proteinExistence type="predicted"/>
<evidence type="ECO:0000313" key="3">
    <source>
        <dbReference type="EMBL" id="MFD2056856.1"/>
    </source>
</evidence>
<organism evidence="3 4">
    <name type="scientific">Mesorhizobium calcicola</name>
    <dbReference type="NCBI Taxonomy" id="1300310"/>
    <lineage>
        <taxon>Bacteria</taxon>
        <taxon>Pseudomonadati</taxon>
        <taxon>Pseudomonadota</taxon>
        <taxon>Alphaproteobacteria</taxon>
        <taxon>Hyphomicrobiales</taxon>
        <taxon>Phyllobacteriaceae</taxon>
        <taxon>Mesorhizobium</taxon>
    </lineage>
</organism>
<dbReference type="InterPro" id="IPR002491">
    <property type="entry name" value="ABC_transptr_periplasmic_BD"/>
</dbReference>
<dbReference type="PANTHER" id="PTHR30535:SF4">
    <property type="entry name" value="HEMIN-BINDING PERIPLASMIC PROTEIN HMUT"/>
    <property type="match status" value="1"/>
</dbReference>
<dbReference type="Proteomes" id="UP001597349">
    <property type="component" value="Unassembled WGS sequence"/>
</dbReference>
<dbReference type="SUPFAM" id="SSF53807">
    <property type="entry name" value="Helical backbone' metal receptor"/>
    <property type="match status" value="1"/>
</dbReference>
<reference evidence="4" key="1">
    <citation type="journal article" date="2019" name="Int. J. Syst. Evol. Microbiol.">
        <title>The Global Catalogue of Microorganisms (GCM) 10K type strain sequencing project: providing services to taxonomists for standard genome sequencing and annotation.</title>
        <authorList>
            <consortium name="The Broad Institute Genomics Platform"/>
            <consortium name="The Broad Institute Genome Sequencing Center for Infectious Disease"/>
            <person name="Wu L."/>
            <person name="Ma J."/>
        </authorList>
    </citation>
    <scope>NUCLEOTIDE SEQUENCE [LARGE SCALE GENOMIC DNA]</scope>
    <source>
        <strain evidence="4">CGMCC 1.16226</strain>
    </source>
</reference>